<dbReference type="PANTHER" id="PTHR21664">
    <property type="entry name" value="CHRONIC MYELOGENOUS LEUKEMIA TUMOR ANTIGEN 66"/>
    <property type="match status" value="1"/>
</dbReference>
<dbReference type="AlphaFoldDB" id="A0AAW0GLX5"/>
<gene>
    <name evidence="5" type="ORF">QCA50_006731</name>
</gene>
<dbReference type="GO" id="GO:0005634">
    <property type="term" value="C:nucleus"/>
    <property type="evidence" value="ECO:0007669"/>
    <property type="project" value="UniProtKB-SubCell"/>
</dbReference>
<evidence type="ECO:0000256" key="4">
    <source>
        <dbReference type="ARBA" id="ARBA00023242"/>
    </source>
</evidence>
<evidence type="ECO:0000256" key="1">
    <source>
        <dbReference type="ARBA" id="ARBA00004123"/>
    </source>
</evidence>
<evidence type="ECO:0000256" key="3">
    <source>
        <dbReference type="ARBA" id="ARBA00022490"/>
    </source>
</evidence>
<evidence type="ECO:0000256" key="2">
    <source>
        <dbReference type="ARBA" id="ARBA00004496"/>
    </source>
</evidence>
<keyword evidence="4" id="KW-0539">Nucleus</keyword>
<protein>
    <submittedName>
        <fullName evidence="5">Uncharacterized protein</fullName>
    </submittedName>
</protein>
<accession>A0AAW0GLX5</accession>
<proteinExistence type="predicted"/>
<organism evidence="5 6">
    <name type="scientific">Cerrena zonata</name>
    <dbReference type="NCBI Taxonomy" id="2478898"/>
    <lineage>
        <taxon>Eukaryota</taxon>
        <taxon>Fungi</taxon>
        <taxon>Dikarya</taxon>
        <taxon>Basidiomycota</taxon>
        <taxon>Agaricomycotina</taxon>
        <taxon>Agaricomycetes</taxon>
        <taxon>Polyporales</taxon>
        <taxon>Cerrenaceae</taxon>
        <taxon>Cerrena</taxon>
    </lineage>
</organism>
<comment type="caution">
    <text evidence="5">The sequence shown here is derived from an EMBL/GenBank/DDBJ whole genome shotgun (WGS) entry which is preliminary data.</text>
</comment>
<reference evidence="5 6" key="1">
    <citation type="submission" date="2022-09" db="EMBL/GenBank/DDBJ databases">
        <authorList>
            <person name="Palmer J.M."/>
        </authorList>
    </citation>
    <scope>NUCLEOTIDE SEQUENCE [LARGE SCALE GENOMIC DNA]</scope>
    <source>
        <strain evidence="5 6">DSM 7382</strain>
    </source>
</reference>
<keyword evidence="6" id="KW-1185">Reference proteome</keyword>
<dbReference type="PANTHER" id="PTHR21664:SF1">
    <property type="entry name" value="NUDC DOMAIN-CONTAINING PROTEIN 1"/>
    <property type="match status" value="1"/>
</dbReference>
<dbReference type="GO" id="GO:0005737">
    <property type="term" value="C:cytoplasm"/>
    <property type="evidence" value="ECO:0007669"/>
    <property type="project" value="UniProtKB-SubCell"/>
</dbReference>
<dbReference type="InterPro" id="IPR037895">
    <property type="entry name" value="NUDCD1"/>
</dbReference>
<keyword evidence="3" id="KW-0963">Cytoplasm</keyword>
<dbReference type="EMBL" id="JASBNA010000007">
    <property type="protein sequence ID" value="KAK7690085.1"/>
    <property type="molecule type" value="Genomic_DNA"/>
</dbReference>
<name>A0AAW0GLX5_9APHY</name>
<sequence>MFDPDRSLLNPKFEGYKLDALDQDKAVSRFPVDYHASQTNASGRSPLSFQEVQSRIRHNHLTISPNGKAVYIDAEFRVISVDTDEATFAPTFNVLYELPRQIQTDSSDSLHREYPSSAFIDSNHLLVADGHGNLYVLYLSDEGQGQAHQLI</sequence>
<dbReference type="Proteomes" id="UP001385951">
    <property type="component" value="Unassembled WGS sequence"/>
</dbReference>
<evidence type="ECO:0000313" key="5">
    <source>
        <dbReference type="EMBL" id="KAK7690085.1"/>
    </source>
</evidence>
<comment type="subcellular location">
    <subcellularLocation>
        <location evidence="2">Cytoplasm</location>
    </subcellularLocation>
    <subcellularLocation>
        <location evidence="1">Nucleus</location>
    </subcellularLocation>
</comment>
<evidence type="ECO:0000313" key="6">
    <source>
        <dbReference type="Proteomes" id="UP001385951"/>
    </source>
</evidence>